<organism evidence="2 3">
    <name type="scientific">Altericroceibacterium indicum</name>
    <dbReference type="NCBI Taxonomy" id="374177"/>
    <lineage>
        <taxon>Bacteria</taxon>
        <taxon>Pseudomonadati</taxon>
        <taxon>Pseudomonadota</taxon>
        <taxon>Alphaproteobacteria</taxon>
        <taxon>Sphingomonadales</taxon>
        <taxon>Erythrobacteraceae</taxon>
        <taxon>Altericroceibacterium</taxon>
    </lineage>
</organism>
<dbReference type="CDD" id="cd03801">
    <property type="entry name" value="GT4_PimA-like"/>
    <property type="match status" value="1"/>
</dbReference>
<protein>
    <submittedName>
        <fullName evidence="2">Glycosyltransferase</fullName>
    </submittedName>
</protein>
<name>A0A845AB95_9SPHN</name>
<evidence type="ECO:0000313" key="3">
    <source>
        <dbReference type="Proteomes" id="UP000460561"/>
    </source>
</evidence>
<dbReference type="Gene3D" id="3.40.50.2000">
    <property type="entry name" value="Glycogen Phosphorylase B"/>
    <property type="match status" value="2"/>
</dbReference>
<dbReference type="RefSeq" id="WP_160739295.1">
    <property type="nucleotide sequence ID" value="NZ_WTYQ01000003.1"/>
</dbReference>
<evidence type="ECO:0000259" key="1">
    <source>
        <dbReference type="Pfam" id="PF00534"/>
    </source>
</evidence>
<dbReference type="InterPro" id="IPR050194">
    <property type="entry name" value="Glycosyltransferase_grp1"/>
</dbReference>
<dbReference type="Pfam" id="PF00534">
    <property type="entry name" value="Glycos_transf_1"/>
    <property type="match status" value="1"/>
</dbReference>
<dbReference type="EMBL" id="WTYQ01000003">
    <property type="protein sequence ID" value="MXP26065.1"/>
    <property type="molecule type" value="Genomic_DNA"/>
</dbReference>
<dbReference type="PANTHER" id="PTHR45947">
    <property type="entry name" value="SULFOQUINOVOSYL TRANSFERASE SQD2"/>
    <property type="match status" value="1"/>
</dbReference>
<keyword evidence="3" id="KW-1185">Reference proteome</keyword>
<sequence length="389" mass="43693">MSMLKDSSPMKMKRQSILFCMRYPDDQGFVWRTVSRLRDMVAGNLGEFDCYIAFPELTGRSVHQFEHLKPIELDGYTLAARDKEKLSHFAQEQKLAAIVYMSAMPSTLDMAFLKSLKVATITTENDSFDHTQRNSLVKKAAKFILRRILHRQIHDLHIANAVKQGEWLASFAQIPKDRIVVAPNGIDCTRFIPAGDTSAPRLDPALRWVICVSQARPEKRVDMIIRTAARIMKQEQFSDVAFAYVGDGAMAPAWKQLAADLHISDRFHFVGQQQDLLPYYQAATLMVHAAKRESFGLVLAEAMACELPVVACAAAGPMEIIDNGVTGTLVGLNDEDGFQAAVEFYLQEPTIAMQHGKAGRERAEQRFSIHRQARDIANAIRQVVNKDRD</sequence>
<dbReference type="PANTHER" id="PTHR45947:SF3">
    <property type="entry name" value="SULFOQUINOVOSYL TRANSFERASE SQD2"/>
    <property type="match status" value="1"/>
</dbReference>
<dbReference type="InterPro" id="IPR001296">
    <property type="entry name" value="Glyco_trans_1"/>
</dbReference>
<accession>A0A845AB95</accession>
<dbReference type="OrthoDB" id="9790710at2"/>
<proteinExistence type="predicted"/>
<dbReference type="GO" id="GO:0016757">
    <property type="term" value="F:glycosyltransferase activity"/>
    <property type="evidence" value="ECO:0007669"/>
    <property type="project" value="InterPro"/>
</dbReference>
<keyword evidence="2" id="KW-0808">Transferase</keyword>
<dbReference type="Proteomes" id="UP000460561">
    <property type="component" value="Unassembled WGS sequence"/>
</dbReference>
<gene>
    <name evidence="2" type="ORF">GRI39_08450</name>
</gene>
<reference evidence="2 3" key="1">
    <citation type="submission" date="2019-12" db="EMBL/GenBank/DDBJ databases">
        <title>Genomic-based taxomic classification of the family Erythrobacteraceae.</title>
        <authorList>
            <person name="Xu L."/>
        </authorList>
    </citation>
    <scope>NUCLEOTIDE SEQUENCE [LARGE SCALE GENOMIC DNA]</scope>
    <source>
        <strain evidence="2 3">DSM 18604</strain>
    </source>
</reference>
<dbReference type="AlphaFoldDB" id="A0A845AB95"/>
<evidence type="ECO:0000313" key="2">
    <source>
        <dbReference type="EMBL" id="MXP26065.1"/>
    </source>
</evidence>
<feature type="domain" description="Glycosyl transferase family 1" evidence="1">
    <location>
        <begin position="208"/>
        <end position="362"/>
    </location>
</feature>
<comment type="caution">
    <text evidence="2">The sequence shown here is derived from an EMBL/GenBank/DDBJ whole genome shotgun (WGS) entry which is preliminary data.</text>
</comment>
<dbReference type="SUPFAM" id="SSF53756">
    <property type="entry name" value="UDP-Glycosyltransferase/glycogen phosphorylase"/>
    <property type="match status" value="1"/>
</dbReference>